<accession>G3HYS6</accession>
<reference evidence="2" key="1">
    <citation type="journal article" date="2011" name="Nat. Biotechnol.">
        <title>The genomic sequence of the Chinese hamster ovary (CHO)-K1 cell line.</title>
        <authorList>
            <person name="Xu X."/>
            <person name="Nagarajan H."/>
            <person name="Lewis N.E."/>
            <person name="Pan S."/>
            <person name="Cai Z."/>
            <person name="Liu X."/>
            <person name="Chen W."/>
            <person name="Xie M."/>
            <person name="Wang W."/>
            <person name="Hammond S."/>
            <person name="Andersen M.R."/>
            <person name="Neff N."/>
            <person name="Passarelli B."/>
            <person name="Koh W."/>
            <person name="Fan H.C."/>
            <person name="Wang J."/>
            <person name="Gui Y."/>
            <person name="Lee K.H."/>
            <person name="Betenbaugh M.J."/>
            <person name="Quake S.R."/>
            <person name="Famili I."/>
            <person name="Palsson B.O."/>
            <person name="Wang J."/>
        </authorList>
    </citation>
    <scope>NUCLEOTIDE SEQUENCE [LARGE SCALE GENOMIC DNA]</scope>
    <source>
        <strain evidence="2">CHO K1 cell line</strain>
    </source>
</reference>
<gene>
    <name evidence="1" type="ORF">I79_016217</name>
</gene>
<sequence>MSGAHKGQKVSHSLELELHMVVSCHMSAGNQGCLEEQPVILSTEPFLKIQKR</sequence>
<name>G3HYS6_CRIGR</name>
<organism evidence="1 2">
    <name type="scientific">Cricetulus griseus</name>
    <name type="common">Chinese hamster</name>
    <name type="synonym">Cricetulus barabensis griseus</name>
    <dbReference type="NCBI Taxonomy" id="10029"/>
    <lineage>
        <taxon>Eukaryota</taxon>
        <taxon>Metazoa</taxon>
        <taxon>Chordata</taxon>
        <taxon>Craniata</taxon>
        <taxon>Vertebrata</taxon>
        <taxon>Euteleostomi</taxon>
        <taxon>Mammalia</taxon>
        <taxon>Eutheria</taxon>
        <taxon>Euarchontoglires</taxon>
        <taxon>Glires</taxon>
        <taxon>Rodentia</taxon>
        <taxon>Myomorpha</taxon>
        <taxon>Muroidea</taxon>
        <taxon>Cricetidae</taxon>
        <taxon>Cricetinae</taxon>
        <taxon>Cricetulus</taxon>
    </lineage>
</organism>
<protein>
    <submittedName>
        <fullName evidence="1">Uncharacterized protein</fullName>
    </submittedName>
</protein>
<evidence type="ECO:0000313" key="1">
    <source>
        <dbReference type="EMBL" id="EGW09316.1"/>
    </source>
</evidence>
<dbReference type="AlphaFoldDB" id="G3HYS6"/>
<proteinExistence type="predicted"/>
<dbReference type="EMBL" id="JH000944">
    <property type="protein sequence ID" value="EGW09316.1"/>
    <property type="molecule type" value="Genomic_DNA"/>
</dbReference>
<evidence type="ECO:0000313" key="2">
    <source>
        <dbReference type="Proteomes" id="UP000001075"/>
    </source>
</evidence>
<dbReference type="InParanoid" id="G3HYS6"/>
<dbReference type="Proteomes" id="UP000001075">
    <property type="component" value="Unassembled WGS sequence"/>
</dbReference>